<evidence type="ECO:0008006" key="2">
    <source>
        <dbReference type="Google" id="ProtNLM"/>
    </source>
</evidence>
<sequence length="143" mass="16268">MQTRKTAKQKSGRPLWYTGLFLLILISLSACGPMYKTEYILEPPTSQQGKVCVMQCEQNRSQCKNNLQLAQKDCEHQNEIASIKLENCLKAGEMTCYDSRKPCPPLDFEQCNKEHRYCYQACGGKAIPQITCIDTWGWGFGCN</sequence>
<organism evidence="1">
    <name type="scientific">Candidatus Electrothrix aestuarii</name>
    <dbReference type="NCBI Taxonomy" id="3062594"/>
    <lineage>
        <taxon>Bacteria</taxon>
        <taxon>Pseudomonadati</taxon>
        <taxon>Thermodesulfobacteriota</taxon>
        <taxon>Desulfobulbia</taxon>
        <taxon>Desulfobulbales</taxon>
        <taxon>Desulfobulbaceae</taxon>
        <taxon>Candidatus Electrothrix</taxon>
    </lineage>
</organism>
<proteinExistence type="predicted"/>
<protein>
    <recommendedName>
        <fullName evidence="2">Lipoprotein</fullName>
    </recommendedName>
</protein>
<reference evidence="1" key="2">
    <citation type="submission" date="2024-06" db="EMBL/GenBank/DDBJ databases">
        <authorList>
            <person name="Plum-Jensen L.E."/>
            <person name="Schramm A."/>
            <person name="Marshall I.P.G."/>
        </authorList>
    </citation>
    <scope>NUCLEOTIDE SEQUENCE</scope>
    <source>
        <strain evidence="1">Rat1</strain>
    </source>
</reference>
<dbReference type="KEGG" id="eaj:Q3M24_22570"/>
<dbReference type="AlphaFoldDB" id="A0AAU8LUX5"/>
<name>A0AAU8LUX5_9BACT</name>
<gene>
    <name evidence="1" type="ORF">Q3M24_22570</name>
</gene>
<reference evidence="1" key="1">
    <citation type="journal article" date="2024" name="Syst. Appl. Microbiol.">
        <title>First single-strain enrichments of Electrothrix cable bacteria, description of E. aestuarii sp. nov. and E. rattekaaiensis sp. nov., and proposal of a cable bacteria taxonomy following the rules of the SeqCode.</title>
        <authorList>
            <person name="Plum-Jensen L.E."/>
            <person name="Schramm A."/>
            <person name="Marshall I.P.G."/>
        </authorList>
    </citation>
    <scope>NUCLEOTIDE SEQUENCE</scope>
    <source>
        <strain evidence="1">Rat1</strain>
    </source>
</reference>
<accession>A0AAU8LUX5</accession>
<dbReference type="EMBL" id="CP159373">
    <property type="protein sequence ID" value="XCN73024.1"/>
    <property type="molecule type" value="Genomic_DNA"/>
</dbReference>
<evidence type="ECO:0000313" key="1">
    <source>
        <dbReference type="EMBL" id="XCN73024.1"/>
    </source>
</evidence>
<dbReference type="PROSITE" id="PS51257">
    <property type="entry name" value="PROKAR_LIPOPROTEIN"/>
    <property type="match status" value="1"/>
</dbReference>